<dbReference type="EMBL" id="BX284605">
    <property type="protein sequence ID" value="CCD63091.1"/>
    <property type="molecule type" value="Genomic_DNA"/>
</dbReference>
<sequence>MAKRELRKSLKSEIENLFKSPEQAEHEFQCATKRRRLTSSEKPTKSPSTSSDDPSKPKLELRLSRLGDGHRLDCETLAQFIHFSIFGSSLQKPRWVSLSHHRNVLQNLVVRVNVDDDFFTTTNLSFLSEFFEKQWIELDSDVSDRGLFWNSIMQVRLTIQEQIRRKSVIMQKTYDRDGKHDKSHFVLTTEQLAQRRYPFPGEEGVVPTKQGYKKISASSPMFSVDCEMCETDVANRELTRISIVDEFENTILDTLVKPEGRITDYVTRWSGITPDMMEGVTTTLGDVQKAIQSLLPPDAILVGHSLEHDLQAMKMTHPFCLDVGHVLNYTNSNTEFRNSLKNLTELFLGAQIQSEFGHCSYEDAWAAMRLAQLKLEKGLMFGNVSFGWKYSEYAKNNGAVEKKIVTAAEITSKPCTDCSQPTVVACTVANCRCRFVSTPSKCVHCVKIGISAQGDFHWQDTLDVDHEKKASPIGNYLKKDKMKSVMCAFDTAILDCPPISKKVRSKLHSSFPSYNGFVNSVASEMLNDSVILVEIDKEKIEPLEETDSEQGEVPDNAEALNRILEKLVAATAKNSLIMMILSNSTKNVLYVRVK</sequence>
<evidence type="ECO:0000259" key="8">
    <source>
        <dbReference type="SMART" id="SM00479"/>
    </source>
</evidence>
<dbReference type="AGR" id="WB:WBGene00015462"/>
<dbReference type="FunFam" id="3.30.420.10:FF:000031">
    <property type="entry name" value="RNA exonuclease 1"/>
    <property type="match status" value="1"/>
</dbReference>
<evidence type="ECO:0000256" key="4">
    <source>
        <dbReference type="ARBA" id="ARBA00022801"/>
    </source>
</evidence>
<organism evidence="9 10">
    <name type="scientific">Caenorhabditis elegans</name>
    <dbReference type="NCBI Taxonomy" id="6239"/>
    <lineage>
        <taxon>Eukaryota</taxon>
        <taxon>Metazoa</taxon>
        <taxon>Ecdysozoa</taxon>
        <taxon>Nematoda</taxon>
        <taxon>Chromadorea</taxon>
        <taxon>Rhabditida</taxon>
        <taxon>Rhabditina</taxon>
        <taxon>Rhabditomorpha</taxon>
        <taxon>Rhabditoidea</taxon>
        <taxon>Rhabditidae</taxon>
        <taxon>Peloderinae</taxon>
        <taxon>Caenorhabditis</taxon>
    </lineage>
</organism>
<dbReference type="HOGENOM" id="CLU_032343_0_0_1"/>
<comment type="subcellular location">
    <subcellularLocation>
        <location evidence="1">Nucleus</location>
    </subcellularLocation>
</comment>
<evidence type="ECO:0000313" key="9">
    <source>
        <dbReference type="EMBL" id="CCD63091.1"/>
    </source>
</evidence>
<evidence type="ECO:0000313" key="11">
    <source>
        <dbReference type="WormBase" id="C05C8.5"/>
    </source>
</evidence>
<dbReference type="PANTHER" id="PTHR12801:SF82">
    <property type="entry name" value="RNA EXONUCLEASE 5"/>
    <property type="match status" value="1"/>
</dbReference>
<dbReference type="Gene3D" id="3.30.420.10">
    <property type="entry name" value="Ribonuclease H-like superfamily/Ribonuclease H"/>
    <property type="match status" value="1"/>
</dbReference>
<protein>
    <submittedName>
        <fullName evidence="9">Exonuclease domain-containing protein</fullName>
    </submittedName>
</protein>
<dbReference type="KEGG" id="cel:CELE_C05C8.5"/>
<dbReference type="GO" id="GO:0031125">
    <property type="term" value="P:rRNA 3'-end processing"/>
    <property type="evidence" value="ECO:0000318"/>
    <property type="project" value="GO_Central"/>
</dbReference>
<evidence type="ECO:0000313" key="10">
    <source>
        <dbReference type="Proteomes" id="UP000001940"/>
    </source>
</evidence>
<dbReference type="PANTHER" id="PTHR12801">
    <property type="entry name" value="RNA EXONUCLEASE REXO1 / RECO3 FAMILY MEMBER-RELATED"/>
    <property type="match status" value="1"/>
</dbReference>
<dbReference type="UCSC" id="C05C8.5">
    <property type="organism name" value="c. elegans"/>
</dbReference>
<keyword evidence="10" id="KW-1185">Reference proteome</keyword>
<dbReference type="CDD" id="cd06145">
    <property type="entry name" value="REX1_like"/>
    <property type="match status" value="1"/>
</dbReference>
<evidence type="ECO:0000256" key="2">
    <source>
        <dbReference type="ARBA" id="ARBA00006357"/>
    </source>
</evidence>
<dbReference type="AlphaFoldDB" id="O16312"/>
<dbReference type="InterPro" id="IPR012337">
    <property type="entry name" value="RNaseH-like_sf"/>
</dbReference>
<dbReference type="InterPro" id="IPR047021">
    <property type="entry name" value="REXO1/3/4-like"/>
</dbReference>
<dbReference type="SUPFAM" id="SSF53098">
    <property type="entry name" value="Ribonuclease H-like"/>
    <property type="match status" value="1"/>
</dbReference>
<feature type="region of interest" description="Disordered" evidence="7">
    <location>
        <begin position="23"/>
        <end position="58"/>
    </location>
</feature>
<evidence type="ECO:0000256" key="6">
    <source>
        <dbReference type="ARBA" id="ARBA00023242"/>
    </source>
</evidence>
<dbReference type="SMART" id="SM00479">
    <property type="entry name" value="EXOIII"/>
    <property type="match status" value="1"/>
</dbReference>
<dbReference type="FunCoup" id="O16312">
    <property type="interactions" value="447"/>
</dbReference>
<dbReference type="SMR" id="O16312"/>
<dbReference type="WormBase" id="C05C8.5">
    <property type="protein sequence ID" value="CE07923"/>
    <property type="gene ID" value="WBGene00015462"/>
</dbReference>
<dbReference type="GO" id="GO:0010629">
    <property type="term" value="P:negative regulation of gene expression"/>
    <property type="evidence" value="ECO:0007669"/>
    <property type="project" value="UniProtKB-ARBA"/>
</dbReference>
<evidence type="ECO:0000256" key="1">
    <source>
        <dbReference type="ARBA" id="ARBA00004123"/>
    </source>
</evidence>
<dbReference type="eggNOG" id="KOG2248">
    <property type="taxonomic scope" value="Eukaryota"/>
</dbReference>
<evidence type="ECO:0000256" key="3">
    <source>
        <dbReference type="ARBA" id="ARBA00022722"/>
    </source>
</evidence>
<comment type="similarity">
    <text evidence="2">Belongs to the REXO1/REXO3 family.</text>
</comment>
<reference evidence="9 10" key="1">
    <citation type="journal article" date="1998" name="Science">
        <title>Genome sequence of the nematode C. elegans: a platform for investigating biology.</title>
        <authorList>
            <consortium name="The C. elegans sequencing consortium"/>
            <person name="Sulson J.E."/>
            <person name="Waterston R."/>
        </authorList>
    </citation>
    <scope>NUCLEOTIDE SEQUENCE [LARGE SCALE GENOMIC DNA]</scope>
    <source>
        <strain evidence="9 10">Bristol N2</strain>
    </source>
</reference>
<dbReference type="PIR" id="T31744">
    <property type="entry name" value="T31744"/>
</dbReference>
<dbReference type="InterPro" id="IPR013520">
    <property type="entry name" value="Ribonucl_H"/>
</dbReference>
<dbReference type="OrthoDB" id="3996471at2759"/>
<dbReference type="GeneID" id="179116"/>
<dbReference type="STRING" id="6239.C05C8.5.1"/>
<evidence type="ECO:0000256" key="7">
    <source>
        <dbReference type="SAM" id="MobiDB-lite"/>
    </source>
</evidence>
<dbReference type="Proteomes" id="UP000001940">
    <property type="component" value="Chromosome V"/>
</dbReference>
<dbReference type="Bgee" id="WBGene00015462">
    <property type="expression patterns" value="Expressed in germ line (C elegans) and 4 other cell types or tissues"/>
</dbReference>
<dbReference type="Pfam" id="PF00929">
    <property type="entry name" value="RNase_T"/>
    <property type="match status" value="1"/>
</dbReference>
<keyword evidence="6" id="KW-0539">Nucleus</keyword>
<keyword evidence="3" id="KW-0540">Nuclease</keyword>
<name>O16312_CAEEL</name>
<dbReference type="InterPro" id="IPR036397">
    <property type="entry name" value="RNaseH_sf"/>
</dbReference>
<accession>O16312</accession>
<gene>
    <name evidence="9 11" type="ORF">C05C8.5</name>
    <name evidence="9" type="ORF">CELE_C05C8.5</name>
</gene>
<dbReference type="PaxDb" id="6239-C05C8.5"/>
<evidence type="ECO:0000256" key="5">
    <source>
        <dbReference type="ARBA" id="ARBA00022839"/>
    </source>
</evidence>
<dbReference type="PeptideAtlas" id="O16312"/>
<dbReference type="OMA" id="PYCIDIG"/>
<dbReference type="GO" id="GO:0005634">
    <property type="term" value="C:nucleus"/>
    <property type="evidence" value="ECO:0000318"/>
    <property type="project" value="GO_Central"/>
</dbReference>
<dbReference type="InParanoid" id="O16312"/>
<dbReference type="RefSeq" id="NP_504838.1">
    <property type="nucleotide sequence ID" value="NM_072437.8"/>
</dbReference>
<proteinExistence type="inferred from homology"/>
<keyword evidence="4" id="KW-0378">Hydrolase</keyword>
<dbReference type="GO" id="GO:0003676">
    <property type="term" value="F:nucleic acid binding"/>
    <property type="evidence" value="ECO:0007669"/>
    <property type="project" value="InterPro"/>
</dbReference>
<feature type="domain" description="Exonuclease" evidence="8">
    <location>
        <begin position="220"/>
        <end position="380"/>
    </location>
</feature>
<keyword evidence="5 9" id="KW-0269">Exonuclease</keyword>
<dbReference type="GO" id="GO:0004527">
    <property type="term" value="F:exonuclease activity"/>
    <property type="evidence" value="ECO:0000318"/>
    <property type="project" value="GO_Central"/>
</dbReference>
<dbReference type="CTD" id="179116"/>
<dbReference type="InterPro" id="IPR034922">
    <property type="entry name" value="REX1-like_exo"/>
</dbReference>